<dbReference type="Pfam" id="PF08327">
    <property type="entry name" value="AHSA1"/>
    <property type="match status" value="1"/>
</dbReference>
<evidence type="ECO:0000256" key="1">
    <source>
        <dbReference type="ARBA" id="ARBA00006817"/>
    </source>
</evidence>
<comment type="similarity">
    <text evidence="1">Belongs to the AHA1 family.</text>
</comment>
<gene>
    <name evidence="3" type="ORF">LVJ94_34290</name>
</gene>
<reference evidence="3" key="1">
    <citation type="submission" date="2021-12" db="EMBL/GenBank/DDBJ databases">
        <title>Discovery of the Pendulisporaceae a myxobacterial family with distinct sporulation behavior and unique specialized metabolism.</title>
        <authorList>
            <person name="Garcia R."/>
            <person name="Popoff A."/>
            <person name="Bader C.D."/>
            <person name="Loehr J."/>
            <person name="Walesch S."/>
            <person name="Walt C."/>
            <person name="Boldt J."/>
            <person name="Bunk B."/>
            <person name="Haeckl F.J.F.P.J."/>
            <person name="Gunesch A.P."/>
            <person name="Birkelbach J."/>
            <person name="Nuebel U."/>
            <person name="Pietschmann T."/>
            <person name="Bach T."/>
            <person name="Mueller R."/>
        </authorList>
    </citation>
    <scope>NUCLEOTIDE SEQUENCE</scope>
    <source>
        <strain evidence="3">MSr11367</strain>
    </source>
</reference>
<protein>
    <submittedName>
        <fullName evidence="3">SRPBCC domain-containing protein</fullName>
    </submittedName>
</protein>
<evidence type="ECO:0000259" key="2">
    <source>
        <dbReference type="Pfam" id="PF08327"/>
    </source>
</evidence>
<evidence type="ECO:0000313" key="4">
    <source>
        <dbReference type="Proteomes" id="UP001374803"/>
    </source>
</evidence>
<dbReference type="InterPro" id="IPR013538">
    <property type="entry name" value="ASHA1/2-like_C"/>
</dbReference>
<dbReference type="SUPFAM" id="SSF55961">
    <property type="entry name" value="Bet v1-like"/>
    <property type="match status" value="1"/>
</dbReference>
<dbReference type="RefSeq" id="WP_394831595.1">
    <property type="nucleotide sequence ID" value="NZ_CP089929.1"/>
</dbReference>
<sequence>MTQQGQASRVLLAIRVNATPARAFAAFTEEIGQWWRPNGLFEFRRGRSGVLSFEPGSNGRLIETYEDGTIFVIGEVRLWEPPRRLVVAWRQESFSPDQSTELHVRFEEAGEQTRVTVEHFGWDTIPQRHAARHGFPLGAFQLRFAEWWQVMLRNLRDRA</sequence>
<proteinExistence type="inferred from homology"/>
<evidence type="ECO:0000313" key="3">
    <source>
        <dbReference type="EMBL" id="WXB01974.1"/>
    </source>
</evidence>
<feature type="domain" description="Activator of Hsp90 ATPase homologue 1/2-like C-terminal" evidence="2">
    <location>
        <begin position="17"/>
        <end position="156"/>
    </location>
</feature>
<accession>A0ABZ2KTI3</accession>
<dbReference type="EMBL" id="CP089983">
    <property type="protein sequence ID" value="WXB01974.1"/>
    <property type="molecule type" value="Genomic_DNA"/>
</dbReference>
<dbReference type="Gene3D" id="3.30.530.20">
    <property type="match status" value="1"/>
</dbReference>
<dbReference type="InterPro" id="IPR023393">
    <property type="entry name" value="START-like_dom_sf"/>
</dbReference>
<keyword evidence="4" id="KW-1185">Reference proteome</keyword>
<name>A0ABZ2KTI3_9BACT</name>
<dbReference type="Proteomes" id="UP001374803">
    <property type="component" value="Chromosome"/>
</dbReference>
<organism evidence="3 4">
    <name type="scientific">Pendulispora rubella</name>
    <dbReference type="NCBI Taxonomy" id="2741070"/>
    <lineage>
        <taxon>Bacteria</taxon>
        <taxon>Pseudomonadati</taxon>
        <taxon>Myxococcota</taxon>
        <taxon>Myxococcia</taxon>
        <taxon>Myxococcales</taxon>
        <taxon>Sorangiineae</taxon>
        <taxon>Pendulisporaceae</taxon>
        <taxon>Pendulispora</taxon>
    </lineage>
</organism>